<name>A0A6J7ESR8_9ZZZZ</name>
<protein>
    <submittedName>
        <fullName evidence="2">Unannotated protein</fullName>
    </submittedName>
</protein>
<feature type="region of interest" description="Disordered" evidence="1">
    <location>
        <begin position="22"/>
        <end position="43"/>
    </location>
</feature>
<evidence type="ECO:0000256" key="1">
    <source>
        <dbReference type="SAM" id="MobiDB-lite"/>
    </source>
</evidence>
<dbReference type="EMBL" id="CAFBLS010000266">
    <property type="protein sequence ID" value="CAB4885331.1"/>
    <property type="molecule type" value="Genomic_DNA"/>
</dbReference>
<evidence type="ECO:0000313" key="2">
    <source>
        <dbReference type="EMBL" id="CAB4885331.1"/>
    </source>
</evidence>
<accession>A0A6J7ESR8</accession>
<proteinExistence type="predicted"/>
<organism evidence="2">
    <name type="scientific">freshwater metagenome</name>
    <dbReference type="NCBI Taxonomy" id="449393"/>
    <lineage>
        <taxon>unclassified sequences</taxon>
        <taxon>metagenomes</taxon>
        <taxon>ecological metagenomes</taxon>
    </lineage>
</organism>
<gene>
    <name evidence="2" type="ORF">UFOPK3402_01739</name>
</gene>
<dbReference type="AlphaFoldDB" id="A0A6J7ESR8"/>
<sequence length="95" mass="9927">MSRSLGCAMPLPWPTNVDEGVMLRAPADGTPPSPSMKPSPPASFDIGIIDQRGTEVGAVAAAAVAAGRLAATTDARARPMITRGRMRPPYVMTEH</sequence>
<feature type="compositionally biased region" description="Pro residues" evidence="1">
    <location>
        <begin position="29"/>
        <end position="41"/>
    </location>
</feature>
<reference evidence="2" key="1">
    <citation type="submission" date="2020-05" db="EMBL/GenBank/DDBJ databases">
        <authorList>
            <person name="Chiriac C."/>
            <person name="Salcher M."/>
            <person name="Ghai R."/>
            <person name="Kavagutti S V."/>
        </authorList>
    </citation>
    <scope>NUCLEOTIDE SEQUENCE</scope>
</reference>